<gene>
    <name evidence="1" type="ORF">SDC9_212029</name>
</gene>
<dbReference type="AlphaFoldDB" id="A0A645JKQ4"/>
<evidence type="ECO:0000313" key="1">
    <source>
        <dbReference type="EMBL" id="MPN64258.1"/>
    </source>
</evidence>
<comment type="caution">
    <text evidence="1">The sequence shown here is derived from an EMBL/GenBank/DDBJ whole genome shotgun (WGS) entry which is preliminary data.</text>
</comment>
<proteinExistence type="predicted"/>
<accession>A0A645JKQ4</accession>
<reference evidence="1" key="1">
    <citation type="submission" date="2019-08" db="EMBL/GenBank/DDBJ databases">
        <authorList>
            <person name="Kucharzyk K."/>
            <person name="Murdoch R.W."/>
            <person name="Higgins S."/>
            <person name="Loffler F."/>
        </authorList>
    </citation>
    <scope>NUCLEOTIDE SEQUENCE</scope>
</reference>
<organism evidence="1">
    <name type="scientific">bioreactor metagenome</name>
    <dbReference type="NCBI Taxonomy" id="1076179"/>
    <lineage>
        <taxon>unclassified sequences</taxon>
        <taxon>metagenomes</taxon>
        <taxon>ecological metagenomes</taxon>
    </lineage>
</organism>
<protein>
    <submittedName>
        <fullName evidence="1">Uncharacterized protein</fullName>
    </submittedName>
</protein>
<sequence>MGVPVGVSNSIINNPLFSDYPIWIGNREKLENGVRYVYQVSYDKTATEIVFTKYEYDTNKIVECTRKNYITGQIIEKTSYPDKTE</sequence>
<dbReference type="EMBL" id="VSSQ01144876">
    <property type="protein sequence ID" value="MPN64258.1"/>
    <property type="molecule type" value="Genomic_DNA"/>
</dbReference>
<name>A0A645JKQ4_9ZZZZ</name>